<keyword evidence="2" id="KW-0396">Initiation factor</keyword>
<name>A0AAU6TE57_9GAMM</name>
<evidence type="ECO:0000313" key="2">
    <source>
        <dbReference type="EMBL" id="XAG43363.1"/>
    </source>
</evidence>
<reference evidence="2" key="1">
    <citation type="submission" date="2022-03" db="EMBL/GenBank/DDBJ databases">
        <title>Sea Food Isolates.</title>
        <authorList>
            <person name="Li C."/>
        </authorList>
    </citation>
    <scope>NUCLEOTIDE SEQUENCE</scope>
    <source>
        <strain evidence="2">19NY04SH05-1</strain>
    </source>
</reference>
<dbReference type="AlphaFoldDB" id="A0AAU6TE57"/>
<sequence>MTGHESVMPINSVIGINAAQAKAEPKTLIDYLSFTWAPTELIQMKELAKQGALLKAIPRFDTKVKALQAAISEPPVEGLRYLWKRPVGFAPLARFDKVTERLCNKAKRLGVSPAPTVEYDKATERLSLQGVPKSPAPVVTLSMTEMMERALHSGYKARADIRKELKAVCADLLKFSEFEVVEGAKYWEAYNDLIDCYGVQFLDALCCNEIELWLEELNTRIGVPIPEPRFTMRPRRSGLHGYANSADLLCDGLPCGLIGWGAANHGCMVSFSGVGCAALDMPALHSVISHIPSVRITRVDLALDDYSGEHINYQGAIAGAEAGAFHPQRGRAPSWMKIESGEFVIAEVCKGIAKRFGMVPTKGCSFYVGSRINGKCARVYEKGKQMQSAEYPHWVRAEGELHNKDREIPLDVLINPDPYFAGMYPQFSKWLDAVKQSDVTPVRVTTFKNKFKTSRDNAVFNMSRMAGRLVNWLANIEGLAPEKIVNQLTAHLEPLDIPARLRMPLPPEILSGEHHLIST</sequence>
<dbReference type="RefSeq" id="WP_354689028.1">
    <property type="nucleotide sequence ID" value="NZ_CP095328.1"/>
</dbReference>
<keyword evidence="2" id="KW-0648">Protein biosynthesis</keyword>
<gene>
    <name evidence="2" type="ORF">MRK42_10440</name>
</gene>
<dbReference type="InterPro" id="IPR003491">
    <property type="entry name" value="REP-like_C"/>
</dbReference>
<dbReference type="Pfam" id="PF02486">
    <property type="entry name" value="Rep_trans"/>
    <property type="match status" value="1"/>
</dbReference>
<evidence type="ECO:0000259" key="1">
    <source>
        <dbReference type="Pfam" id="PF02486"/>
    </source>
</evidence>
<accession>A0AAU6TE57</accession>
<proteinExistence type="predicted"/>
<protein>
    <submittedName>
        <fullName evidence="2">Replication initiation factor domain-containing protein</fullName>
    </submittedName>
</protein>
<dbReference type="EMBL" id="CP095328">
    <property type="protein sequence ID" value="XAG43363.1"/>
    <property type="molecule type" value="Genomic_DNA"/>
</dbReference>
<organism evidence="2">
    <name type="scientific">Aeromonas sp. 19NY04SH05-1</name>
    <dbReference type="NCBI Taxonomy" id="2920537"/>
    <lineage>
        <taxon>Bacteria</taxon>
        <taxon>Pseudomonadati</taxon>
        <taxon>Pseudomonadota</taxon>
        <taxon>Gammaproteobacteria</taxon>
        <taxon>Aeromonadales</taxon>
        <taxon>Aeromonadaceae</taxon>
        <taxon>Aeromonas</taxon>
    </lineage>
</organism>
<feature type="domain" description="Replication initiation protein-like C-terminal" evidence="1">
    <location>
        <begin position="295"/>
        <end position="434"/>
    </location>
</feature>
<dbReference type="GO" id="GO:0003743">
    <property type="term" value="F:translation initiation factor activity"/>
    <property type="evidence" value="ECO:0007669"/>
    <property type="project" value="UniProtKB-KW"/>
</dbReference>